<dbReference type="PANTHER" id="PTHR48049">
    <property type="entry name" value="GLYCOSYLTRANSFERASE"/>
    <property type="match status" value="1"/>
</dbReference>
<name>A0A822XTC0_NELNU</name>
<evidence type="ECO:0008006" key="4">
    <source>
        <dbReference type="Google" id="ProtNLM"/>
    </source>
</evidence>
<reference evidence="2 3" key="1">
    <citation type="journal article" date="2020" name="Mol. Biol. Evol.">
        <title>Distinct Expression and Methylation Patterns for Genes with Different Fates following a Single Whole-Genome Duplication in Flowering Plants.</title>
        <authorList>
            <person name="Shi T."/>
            <person name="Rahmani R.S."/>
            <person name="Gugger P.F."/>
            <person name="Wang M."/>
            <person name="Li H."/>
            <person name="Zhang Y."/>
            <person name="Li Z."/>
            <person name="Wang Q."/>
            <person name="Van de Peer Y."/>
            <person name="Marchal K."/>
            <person name="Chen J."/>
        </authorList>
    </citation>
    <scope>NUCLEOTIDE SEQUENCE [LARGE SCALE GENOMIC DNA]</scope>
    <source>
        <tissue evidence="2">Leaf</tissue>
    </source>
</reference>
<evidence type="ECO:0000313" key="3">
    <source>
        <dbReference type="Proteomes" id="UP000607653"/>
    </source>
</evidence>
<dbReference type="SUPFAM" id="SSF53756">
    <property type="entry name" value="UDP-Glycosyltransferase/glycogen phosphorylase"/>
    <property type="match status" value="1"/>
</dbReference>
<dbReference type="GO" id="GO:0035251">
    <property type="term" value="F:UDP-glucosyltransferase activity"/>
    <property type="evidence" value="ECO:0007669"/>
    <property type="project" value="InterPro"/>
</dbReference>
<dbReference type="InterPro" id="IPR050481">
    <property type="entry name" value="UDP-glycosyltransf_plant"/>
</dbReference>
<dbReference type="EMBL" id="DUZY01000001">
    <property type="protein sequence ID" value="DAD22146.1"/>
    <property type="molecule type" value="Genomic_DNA"/>
</dbReference>
<dbReference type="FunFam" id="3.40.50.2000:FF:000088">
    <property type="entry name" value="Glycosyltransferase"/>
    <property type="match status" value="1"/>
</dbReference>
<proteinExistence type="predicted"/>
<dbReference type="PANTHER" id="PTHR48049:SF57">
    <property type="entry name" value="UDP-GLYCOSYLTRANSFERASE 91C1-LIKE"/>
    <property type="match status" value="1"/>
</dbReference>
<keyword evidence="3" id="KW-1185">Reference proteome</keyword>
<keyword evidence="1" id="KW-0328">Glycosyltransferase</keyword>
<sequence>MASSNLHVVMLPWLAFGHMIPFHQRSIALAKAGIRVSFISTPRNVQRLPKVPPNSSALISFVELRLPTVEGLPLGAEATVDVSMDEIQYLKAAYDLLRHQVKQFVANESPDWIIQDFASYWMAEIAREYGVPLIIFSVFSAAMLSFVGPPEYLFEDSYTKHWPSPESMTSSPKWVTFPSSVAFHRHEARAMFAGGFGQNASSVTDGERFARTFGESQAVVVRSCTEYEGDYLKLLAEKIYSKPVIPVGQLPPTPLTSSREEREGEWDQILNWLDRKQPKTVVFVAFGSECKLSRDQVYEIAKGLKEAHVGGGRGRRPAVGFQETDGR</sequence>
<keyword evidence="1" id="KW-0808">Transferase</keyword>
<comment type="caution">
    <text evidence="2">The sequence shown here is derived from an EMBL/GenBank/DDBJ whole genome shotgun (WGS) entry which is preliminary data.</text>
</comment>
<accession>A0A822XTC0</accession>
<gene>
    <name evidence="2" type="ORF">HUJ06_023609</name>
</gene>
<evidence type="ECO:0000313" key="2">
    <source>
        <dbReference type="EMBL" id="DAD22146.1"/>
    </source>
</evidence>
<protein>
    <recommendedName>
        <fullName evidence="4">UDP-rhamnose:rhamnosyltransferase 1</fullName>
    </recommendedName>
</protein>
<organism evidence="2 3">
    <name type="scientific">Nelumbo nucifera</name>
    <name type="common">Sacred lotus</name>
    <dbReference type="NCBI Taxonomy" id="4432"/>
    <lineage>
        <taxon>Eukaryota</taxon>
        <taxon>Viridiplantae</taxon>
        <taxon>Streptophyta</taxon>
        <taxon>Embryophyta</taxon>
        <taxon>Tracheophyta</taxon>
        <taxon>Spermatophyta</taxon>
        <taxon>Magnoliopsida</taxon>
        <taxon>Proteales</taxon>
        <taxon>Nelumbonaceae</taxon>
        <taxon>Nelumbo</taxon>
    </lineage>
</organism>
<dbReference type="Gene3D" id="3.40.50.2000">
    <property type="entry name" value="Glycogen Phosphorylase B"/>
    <property type="match status" value="2"/>
</dbReference>
<dbReference type="AlphaFoldDB" id="A0A822XTC0"/>
<dbReference type="Proteomes" id="UP000607653">
    <property type="component" value="Unassembled WGS sequence"/>
</dbReference>
<evidence type="ECO:0000256" key="1">
    <source>
        <dbReference type="ARBA" id="ARBA00022676"/>
    </source>
</evidence>